<feature type="region of interest" description="Disordered" evidence="1">
    <location>
        <begin position="1"/>
        <end position="27"/>
    </location>
</feature>
<feature type="transmembrane region" description="Helical" evidence="2">
    <location>
        <begin position="179"/>
        <end position="198"/>
    </location>
</feature>
<sequence length="465" mass="50177">MSDTLQNTGSTPEDDGPRDPATSPHWKAGPFDVRLPFVHYRIEWPDYTQGLFMCAVDLAAIPLMVNLLGMPFEVALAVVLLNGLLYLTHHLLGDPVVPGWITPAIPLVMAYCETFPEGEERIHALISFQILLGLFSIMLGVTGLARRVVKAIPAAIKAGVLMGAGIAAVQRIFAEGGEFHDFPVTITIAVGLAFFLMYSRGFASWRGRNRFAMQIGKLGVLPCILVAVVVAPLAGEAEWSDVEWGLIQPDFMTLWQEYTVFGLGLPPLSMFLLAIPTVLATYIVVFGDSLQADAVLKEADKARPDQKVEYNPDRAHMIFGARNALMGVIGPDVAMAGPVWAAMLVVVTERYKEGKKAMKNLYGGMGSFRWGTNTGLLLLPIVTLVEPILGVALALTLLIQAFVSVRIGIMQARSQRDLGIAGVTAGALALMGAGWGLAVGAFLCAVIYGRRFFVGEDDGTFAEKD</sequence>
<feature type="transmembrane region" description="Helical" evidence="2">
    <location>
        <begin position="47"/>
        <end position="67"/>
    </location>
</feature>
<dbReference type="RefSeq" id="WP_146131036.1">
    <property type="nucleotide sequence ID" value="NZ_PVTY01000001.1"/>
</dbReference>
<feature type="transmembrane region" description="Helical" evidence="2">
    <location>
        <begin position="74"/>
        <end position="92"/>
    </location>
</feature>
<evidence type="ECO:0000256" key="1">
    <source>
        <dbReference type="SAM" id="MobiDB-lite"/>
    </source>
</evidence>
<evidence type="ECO:0000313" key="3">
    <source>
        <dbReference type="EMBL" id="PRZ18712.1"/>
    </source>
</evidence>
<dbReference type="Proteomes" id="UP000238217">
    <property type="component" value="Unassembled WGS sequence"/>
</dbReference>
<feature type="transmembrane region" description="Helical" evidence="2">
    <location>
        <begin position="421"/>
        <end position="448"/>
    </location>
</feature>
<keyword evidence="2" id="KW-1133">Transmembrane helix</keyword>
<feature type="transmembrane region" description="Helical" evidence="2">
    <location>
        <begin position="154"/>
        <end position="173"/>
    </location>
</feature>
<evidence type="ECO:0000313" key="4">
    <source>
        <dbReference type="Proteomes" id="UP000238217"/>
    </source>
</evidence>
<dbReference type="AlphaFoldDB" id="A0A2T0YSF8"/>
<organism evidence="3 4">
    <name type="scientific">Nesterenkonia sandarakina</name>
    <dbReference type="NCBI Taxonomy" id="272918"/>
    <lineage>
        <taxon>Bacteria</taxon>
        <taxon>Bacillati</taxon>
        <taxon>Actinomycetota</taxon>
        <taxon>Actinomycetes</taxon>
        <taxon>Micrococcales</taxon>
        <taxon>Micrococcaceae</taxon>
        <taxon>Nesterenkonia</taxon>
    </lineage>
</organism>
<gene>
    <name evidence="3" type="ORF">BCL67_10118</name>
</gene>
<comment type="caution">
    <text evidence="3">The sequence shown here is derived from an EMBL/GenBank/DDBJ whole genome shotgun (WGS) entry which is preliminary data.</text>
</comment>
<evidence type="ECO:0000256" key="2">
    <source>
        <dbReference type="SAM" id="Phobius"/>
    </source>
</evidence>
<feature type="transmembrane region" description="Helical" evidence="2">
    <location>
        <begin position="218"/>
        <end position="235"/>
    </location>
</feature>
<keyword evidence="2" id="KW-0472">Membrane</keyword>
<feature type="compositionally biased region" description="Polar residues" evidence="1">
    <location>
        <begin position="1"/>
        <end position="11"/>
    </location>
</feature>
<dbReference type="OrthoDB" id="354989at2"/>
<proteinExistence type="predicted"/>
<name>A0A2T0YSF8_9MICC</name>
<keyword evidence="2" id="KW-0812">Transmembrane</keyword>
<feature type="transmembrane region" description="Helical" evidence="2">
    <location>
        <begin position="268"/>
        <end position="287"/>
    </location>
</feature>
<reference evidence="3 4" key="1">
    <citation type="submission" date="2018-03" db="EMBL/GenBank/DDBJ databases">
        <title>Comparative analysis of microorganisms from saline springs in Andes Mountain Range, Colombia.</title>
        <authorList>
            <person name="Rubin E."/>
        </authorList>
    </citation>
    <scope>NUCLEOTIDE SEQUENCE [LARGE SCALE GENOMIC DNA]</scope>
    <source>
        <strain evidence="3 4">CG 35</strain>
    </source>
</reference>
<accession>A0A2T0YSF8</accession>
<dbReference type="EMBL" id="PVTY01000001">
    <property type="protein sequence ID" value="PRZ18712.1"/>
    <property type="molecule type" value="Genomic_DNA"/>
</dbReference>
<protein>
    <submittedName>
        <fullName evidence="3">Permease family protein</fullName>
    </submittedName>
</protein>
<feature type="transmembrane region" description="Helical" evidence="2">
    <location>
        <begin position="122"/>
        <end position="142"/>
    </location>
</feature>
<keyword evidence="4" id="KW-1185">Reference proteome</keyword>